<name>W4MAB7_9BACT</name>
<proteinExistence type="predicted"/>
<sequence>MKMPKKTALRMIPYGIYVLTAESDAGTAAATVNWVTQTAFAPPQVVVGVKADSGAHAIIKETGKFALNMLGKDHGGVAFTFFKSLEREGDSIGGEPLESSPAGVPLLVKGGKQGQTTSFRC</sequence>
<evidence type="ECO:0000259" key="1">
    <source>
        <dbReference type="SMART" id="SM00903"/>
    </source>
</evidence>
<reference evidence="2 3" key="1">
    <citation type="journal article" date="2014" name="Nature">
        <title>An environmental bacterial taxon with a large and distinct metabolic repertoire.</title>
        <authorList>
            <person name="Wilson M.C."/>
            <person name="Mori T."/>
            <person name="Ruckert C."/>
            <person name="Uria A.R."/>
            <person name="Helf M.J."/>
            <person name="Takada K."/>
            <person name="Gernert C."/>
            <person name="Steffens U.A."/>
            <person name="Heycke N."/>
            <person name="Schmitt S."/>
            <person name="Rinke C."/>
            <person name="Helfrich E.J."/>
            <person name="Brachmann A.O."/>
            <person name="Gurgui C."/>
            <person name="Wakimoto T."/>
            <person name="Kracht M."/>
            <person name="Crusemann M."/>
            <person name="Hentschel U."/>
            <person name="Abe I."/>
            <person name="Matsunaga S."/>
            <person name="Kalinowski J."/>
            <person name="Takeyama H."/>
            <person name="Piel J."/>
        </authorList>
    </citation>
    <scope>NUCLEOTIDE SEQUENCE [LARGE SCALE GENOMIC DNA]</scope>
    <source>
        <strain evidence="3">TSY2</strain>
    </source>
</reference>
<protein>
    <recommendedName>
        <fullName evidence="1">Flavin reductase like domain-containing protein</fullName>
    </recommendedName>
</protein>
<dbReference type="InterPro" id="IPR012349">
    <property type="entry name" value="Split_barrel_FMN-bd"/>
</dbReference>
<dbReference type="HOGENOM" id="CLU_2033808_0_0_7"/>
<dbReference type="EMBL" id="AZHX01000662">
    <property type="protein sequence ID" value="ETX06582.1"/>
    <property type="molecule type" value="Genomic_DNA"/>
</dbReference>
<dbReference type="SMART" id="SM00903">
    <property type="entry name" value="Flavin_Reduct"/>
    <property type="match status" value="1"/>
</dbReference>
<dbReference type="Proteomes" id="UP000019140">
    <property type="component" value="Unassembled WGS sequence"/>
</dbReference>
<accession>W4MAB7</accession>
<dbReference type="Pfam" id="PF01613">
    <property type="entry name" value="Flavin_Reduct"/>
    <property type="match status" value="1"/>
</dbReference>
<gene>
    <name evidence="2" type="ORF">ETSY2_16270</name>
</gene>
<feature type="domain" description="Flavin reductase like" evidence="1">
    <location>
        <begin position="9"/>
        <end position="121"/>
    </location>
</feature>
<dbReference type="SUPFAM" id="SSF50475">
    <property type="entry name" value="FMN-binding split barrel"/>
    <property type="match status" value="1"/>
</dbReference>
<dbReference type="GO" id="GO:0016646">
    <property type="term" value="F:oxidoreductase activity, acting on the CH-NH group of donors, NAD or NADP as acceptor"/>
    <property type="evidence" value="ECO:0007669"/>
    <property type="project" value="UniProtKB-ARBA"/>
</dbReference>
<evidence type="ECO:0000313" key="3">
    <source>
        <dbReference type="Proteomes" id="UP000019140"/>
    </source>
</evidence>
<dbReference type="InterPro" id="IPR002563">
    <property type="entry name" value="Flavin_Rdtase-like_dom"/>
</dbReference>
<comment type="caution">
    <text evidence="2">The sequence shown here is derived from an EMBL/GenBank/DDBJ whole genome shotgun (WGS) entry which is preliminary data.</text>
</comment>
<keyword evidence="3" id="KW-1185">Reference proteome</keyword>
<dbReference type="GO" id="GO:0010181">
    <property type="term" value="F:FMN binding"/>
    <property type="evidence" value="ECO:0007669"/>
    <property type="project" value="InterPro"/>
</dbReference>
<dbReference type="AlphaFoldDB" id="W4MAB7"/>
<dbReference type="Gene3D" id="2.30.110.10">
    <property type="entry name" value="Electron Transport, Fmn-binding Protein, Chain A"/>
    <property type="match status" value="1"/>
</dbReference>
<organism evidence="2 3">
    <name type="scientific">Candidatus Entotheonella gemina</name>
    <dbReference type="NCBI Taxonomy" id="1429439"/>
    <lineage>
        <taxon>Bacteria</taxon>
        <taxon>Pseudomonadati</taxon>
        <taxon>Nitrospinota/Tectimicrobiota group</taxon>
        <taxon>Candidatus Tectimicrobiota</taxon>
        <taxon>Candidatus Entotheonellia</taxon>
        <taxon>Candidatus Entotheonellales</taxon>
        <taxon>Candidatus Entotheonellaceae</taxon>
        <taxon>Candidatus Entotheonella</taxon>
    </lineage>
</organism>
<evidence type="ECO:0000313" key="2">
    <source>
        <dbReference type="EMBL" id="ETX06582.1"/>
    </source>
</evidence>